<dbReference type="Pfam" id="PF13391">
    <property type="entry name" value="HNH_2"/>
    <property type="match status" value="1"/>
</dbReference>
<feature type="region of interest" description="Disordered" evidence="1">
    <location>
        <begin position="597"/>
        <end position="622"/>
    </location>
</feature>
<evidence type="ECO:0000313" key="4">
    <source>
        <dbReference type="Proteomes" id="UP000280861"/>
    </source>
</evidence>
<keyword evidence="4" id="KW-1185">Reference proteome</keyword>
<dbReference type="CDD" id="cd00085">
    <property type="entry name" value="HNHc"/>
    <property type="match status" value="1"/>
</dbReference>
<reference evidence="3 4" key="1">
    <citation type="submission" date="2018-11" db="EMBL/GenBank/DDBJ databases">
        <authorList>
            <person name="Criscuolo A."/>
        </authorList>
    </citation>
    <scope>NUCLEOTIDE SEQUENCE [LARGE SCALE GENOMIC DNA]</scope>
    <source>
        <strain evidence="3">AT11b</strain>
    </source>
</reference>
<dbReference type="InterPro" id="IPR003615">
    <property type="entry name" value="HNH_nuc"/>
</dbReference>
<evidence type="ECO:0000313" key="3">
    <source>
        <dbReference type="EMBL" id="VDC21460.1"/>
    </source>
</evidence>
<dbReference type="AlphaFoldDB" id="A0A3P5WQN2"/>
<evidence type="ECO:0000259" key="2">
    <source>
        <dbReference type="SMART" id="SM00507"/>
    </source>
</evidence>
<gene>
    <name evidence="3" type="ORF">PSET11_00822</name>
</gene>
<evidence type="ECO:0000256" key="1">
    <source>
        <dbReference type="SAM" id="MobiDB-lite"/>
    </source>
</evidence>
<sequence>MVDRSAAVLSVGCAVGGDAPRPAGGTGGGCPGAGPALAERLADSVGDSTSLPTNETLFAVVSRVGEVLAAAALHAPEEVAAAEYWAAADFAAVVEDLSRTVEYLQILSAGSVDTTRTAAIAASLTRQARPGKKGWVTGWNASGVETLAETDSDWPPPTAEPAAFVHPSPADDGCRNTAEFLRLRLRIPIREARRRLSLAAQVLPGTAMTGTPLAPIREGLATALAPSKATAADGTVGSDIGMVGGPVVSSYAATVIAVTLDRIQHSTTTERLGHVEQDLIATAATADPDFLVRVAQRWVEAIDADGAEPSEEALRRTQGAFIRKPRNGLHHLEIFATADQYEHLLTAMNIATNPRSATPDTTQNSVSVSVSVSSGNSVSTGTRPDADLGVDLGAAMDNTVLVDLERRTRPQQQLDGVISAIKAGLTTTLLPTTGGMRPQIIATISVADLFPAPTRRAAGTELTAFAGDESRDDSGIHHGSGAFAFTGPTSATTLRKIACDADIIPALLGTKGEVLDLGRKTRLFTTAQRLALVARDQGCTFPNCTIPAPWCEAHHVTYWNHGGLTTTSNGALLCSHHHHLIHKDQWSITITGGTPAFIPPPHIDPKQRPQRNRYFKPPPLPS</sequence>
<name>A0A3P5WQN2_9MICC</name>
<proteinExistence type="predicted"/>
<protein>
    <recommendedName>
        <fullName evidence="2">HNH nuclease domain-containing protein</fullName>
    </recommendedName>
</protein>
<organism evidence="3 4">
    <name type="scientific">Arthrobacter ulcerisalmonis</name>
    <dbReference type="NCBI Taxonomy" id="2483813"/>
    <lineage>
        <taxon>Bacteria</taxon>
        <taxon>Bacillati</taxon>
        <taxon>Actinomycetota</taxon>
        <taxon>Actinomycetes</taxon>
        <taxon>Micrococcales</taxon>
        <taxon>Micrococcaceae</taxon>
        <taxon>Arthrobacter</taxon>
    </lineage>
</organism>
<dbReference type="InterPro" id="IPR003870">
    <property type="entry name" value="DUF222"/>
</dbReference>
<dbReference type="Proteomes" id="UP000280861">
    <property type="component" value="Unassembled WGS sequence"/>
</dbReference>
<dbReference type="EMBL" id="UXAU01000013">
    <property type="protein sequence ID" value="VDC21460.1"/>
    <property type="molecule type" value="Genomic_DNA"/>
</dbReference>
<feature type="domain" description="HNH nuclease" evidence="2">
    <location>
        <begin position="527"/>
        <end position="579"/>
    </location>
</feature>
<dbReference type="Pfam" id="PF02720">
    <property type="entry name" value="DUF222"/>
    <property type="match status" value="1"/>
</dbReference>
<accession>A0A3P5WQN2</accession>
<dbReference type="SMART" id="SM00507">
    <property type="entry name" value="HNHc"/>
    <property type="match status" value="1"/>
</dbReference>